<proteinExistence type="predicted"/>
<dbReference type="AlphaFoldDB" id="A0A9D7SX83"/>
<dbReference type="Gene3D" id="1.10.1750.10">
    <property type="match status" value="1"/>
</dbReference>
<protein>
    <recommendedName>
        <fullName evidence="3">Chromosomal replication initiator DnaA C-terminal domain-containing protein</fullName>
    </recommendedName>
</protein>
<dbReference type="SUPFAM" id="SSF48295">
    <property type="entry name" value="TrpR-like"/>
    <property type="match status" value="1"/>
</dbReference>
<comment type="caution">
    <text evidence="1">The sequence shown here is derived from an EMBL/GenBank/DDBJ whole genome shotgun (WGS) entry which is preliminary data.</text>
</comment>
<reference evidence="1 2" key="1">
    <citation type="submission" date="2020-10" db="EMBL/GenBank/DDBJ databases">
        <title>Connecting structure to function with the recovery of over 1000 high-quality activated sludge metagenome-assembled genomes encoding full-length rRNA genes using long-read sequencing.</title>
        <authorList>
            <person name="Singleton C.M."/>
            <person name="Petriglieri F."/>
            <person name="Kristensen J.M."/>
            <person name="Kirkegaard R.H."/>
            <person name="Michaelsen T.Y."/>
            <person name="Andersen M.H."/>
            <person name="Karst S.M."/>
            <person name="Dueholm M.S."/>
            <person name="Nielsen P.H."/>
            <person name="Albertsen M."/>
        </authorList>
    </citation>
    <scope>NUCLEOTIDE SEQUENCE [LARGE SCALE GENOMIC DNA]</scope>
    <source>
        <strain evidence="1">Ribe_18-Q3-R11-54_MAXAC.273</strain>
    </source>
</reference>
<gene>
    <name evidence="1" type="ORF">IPP15_15980</name>
</gene>
<evidence type="ECO:0000313" key="2">
    <source>
        <dbReference type="Proteomes" id="UP000808337"/>
    </source>
</evidence>
<evidence type="ECO:0008006" key="3">
    <source>
        <dbReference type="Google" id="ProtNLM"/>
    </source>
</evidence>
<dbReference type="GO" id="GO:0043565">
    <property type="term" value="F:sequence-specific DNA binding"/>
    <property type="evidence" value="ECO:0007669"/>
    <property type="project" value="InterPro"/>
</dbReference>
<evidence type="ECO:0000313" key="1">
    <source>
        <dbReference type="EMBL" id="MBK9983841.1"/>
    </source>
</evidence>
<dbReference type="InterPro" id="IPR010921">
    <property type="entry name" value="Trp_repressor/repl_initiator"/>
</dbReference>
<name>A0A9D7SX83_9BACT</name>
<accession>A0A9D7SX83</accession>
<dbReference type="EMBL" id="JADKGY010000028">
    <property type="protein sequence ID" value="MBK9983841.1"/>
    <property type="molecule type" value="Genomic_DNA"/>
</dbReference>
<sequence length="123" mass="13970">MEKLRLNPYLFAGVKQQDRISYLQGGANDQDTPLIVQSIEDAVALVKVRYPLSDAFAKNRKLRNIEARRALIWILTKRLGQTTVSVGKLLGLDHSTVISHRDNFENGECSFPSDKIIKKLFEQ</sequence>
<dbReference type="Proteomes" id="UP000808337">
    <property type="component" value="Unassembled WGS sequence"/>
</dbReference>
<organism evidence="1 2">
    <name type="scientific">Candidatus Opimibacter skivensis</name>
    <dbReference type="NCBI Taxonomy" id="2982028"/>
    <lineage>
        <taxon>Bacteria</taxon>
        <taxon>Pseudomonadati</taxon>
        <taxon>Bacteroidota</taxon>
        <taxon>Saprospiria</taxon>
        <taxon>Saprospirales</taxon>
        <taxon>Saprospiraceae</taxon>
        <taxon>Candidatus Opimibacter</taxon>
    </lineage>
</organism>